<reference evidence="2" key="1">
    <citation type="journal article" date="2021" name="Open Biol.">
        <title>Shared evolutionary footprints suggest mitochondrial oxidative damage underlies multiple complex I losses in fungi.</title>
        <authorList>
            <person name="Schikora-Tamarit M.A."/>
            <person name="Marcet-Houben M."/>
            <person name="Nosek J."/>
            <person name="Gabaldon T."/>
        </authorList>
    </citation>
    <scope>NUCLEOTIDE SEQUENCE</scope>
    <source>
        <strain evidence="2">CBS2887</strain>
    </source>
</reference>
<feature type="compositionally biased region" description="Polar residues" evidence="1">
    <location>
        <begin position="87"/>
        <end position="102"/>
    </location>
</feature>
<evidence type="ECO:0000313" key="3">
    <source>
        <dbReference type="Proteomes" id="UP000774326"/>
    </source>
</evidence>
<protein>
    <submittedName>
        <fullName evidence="2">Uncharacterized protein</fullName>
    </submittedName>
</protein>
<dbReference type="AlphaFoldDB" id="A0A9P8TQH9"/>
<proteinExistence type="predicted"/>
<reference evidence="2" key="2">
    <citation type="submission" date="2021-01" db="EMBL/GenBank/DDBJ databases">
        <authorList>
            <person name="Schikora-Tamarit M.A."/>
        </authorList>
    </citation>
    <scope>NUCLEOTIDE SEQUENCE</scope>
    <source>
        <strain evidence="2">CBS2887</strain>
    </source>
</reference>
<comment type="caution">
    <text evidence="2">The sequence shown here is derived from an EMBL/GenBank/DDBJ whole genome shotgun (WGS) entry which is preliminary data.</text>
</comment>
<dbReference type="EMBL" id="JAEUBG010000470">
    <property type="protein sequence ID" value="KAH3688188.1"/>
    <property type="molecule type" value="Genomic_DNA"/>
</dbReference>
<organism evidence="2 3">
    <name type="scientific">Wickerhamomyces pijperi</name>
    <name type="common">Yeast</name>
    <name type="synonym">Pichia pijperi</name>
    <dbReference type="NCBI Taxonomy" id="599730"/>
    <lineage>
        <taxon>Eukaryota</taxon>
        <taxon>Fungi</taxon>
        <taxon>Dikarya</taxon>
        <taxon>Ascomycota</taxon>
        <taxon>Saccharomycotina</taxon>
        <taxon>Saccharomycetes</taxon>
        <taxon>Phaffomycetales</taxon>
        <taxon>Wickerhamomycetaceae</taxon>
        <taxon>Wickerhamomyces</taxon>
    </lineage>
</organism>
<name>A0A9P8TQH9_WICPI</name>
<accession>A0A9P8TQH9</accession>
<keyword evidence="3" id="KW-1185">Reference proteome</keyword>
<dbReference type="Proteomes" id="UP000774326">
    <property type="component" value="Unassembled WGS sequence"/>
</dbReference>
<sequence length="120" mass="13430">MQLACKRNSTIGVTWTMWVFVNFDRSMSWNLMIKSMKFSTEDVSSSSSSGSNFFKKYSNFIKTHETSPIISPLRNPIDPTLNPEPPLSSNTSPRSIMTLRNSSSETPVVLSIASNGWNMS</sequence>
<feature type="region of interest" description="Disordered" evidence="1">
    <location>
        <begin position="72"/>
        <end position="102"/>
    </location>
</feature>
<evidence type="ECO:0000313" key="2">
    <source>
        <dbReference type="EMBL" id="KAH3688188.1"/>
    </source>
</evidence>
<evidence type="ECO:0000256" key="1">
    <source>
        <dbReference type="SAM" id="MobiDB-lite"/>
    </source>
</evidence>
<gene>
    <name evidence="2" type="ORF">WICPIJ_000830</name>
</gene>